<feature type="transmembrane region" description="Helical" evidence="6">
    <location>
        <begin position="364"/>
        <end position="384"/>
    </location>
</feature>
<evidence type="ECO:0000256" key="4">
    <source>
        <dbReference type="ARBA" id="ARBA00023136"/>
    </source>
</evidence>
<feature type="transmembrane region" description="Helical" evidence="6">
    <location>
        <begin position="168"/>
        <end position="187"/>
    </location>
</feature>
<dbReference type="InterPro" id="IPR011701">
    <property type="entry name" value="MFS"/>
</dbReference>
<keyword evidence="9" id="KW-1185">Reference proteome</keyword>
<feature type="domain" description="Major facilitator superfamily (MFS) profile" evidence="7">
    <location>
        <begin position="172"/>
        <end position="669"/>
    </location>
</feature>
<feature type="transmembrane region" description="Helical" evidence="6">
    <location>
        <begin position="238"/>
        <end position="256"/>
    </location>
</feature>
<dbReference type="Pfam" id="PF07690">
    <property type="entry name" value="MFS_1"/>
    <property type="match status" value="1"/>
</dbReference>
<feature type="transmembrane region" description="Helical" evidence="6">
    <location>
        <begin position="396"/>
        <end position="415"/>
    </location>
</feature>
<dbReference type="InterPro" id="IPR036259">
    <property type="entry name" value="MFS_trans_sf"/>
</dbReference>
<dbReference type="InterPro" id="IPR036291">
    <property type="entry name" value="NAD(P)-bd_dom_sf"/>
</dbReference>
<feature type="region of interest" description="Disordered" evidence="5">
    <location>
        <begin position="132"/>
        <end position="155"/>
    </location>
</feature>
<dbReference type="SUPFAM" id="SSF51735">
    <property type="entry name" value="NAD(P)-binding Rossmann-fold domains"/>
    <property type="match status" value="1"/>
</dbReference>
<proteinExistence type="predicted"/>
<evidence type="ECO:0000313" key="9">
    <source>
        <dbReference type="Proteomes" id="UP001396898"/>
    </source>
</evidence>
<dbReference type="PANTHER" id="PTHR23501">
    <property type="entry name" value="MAJOR FACILITATOR SUPERFAMILY"/>
    <property type="match status" value="1"/>
</dbReference>
<feature type="region of interest" description="Disordered" evidence="5">
    <location>
        <begin position="1"/>
        <end position="28"/>
    </location>
</feature>
<feature type="transmembrane region" description="Helical" evidence="6">
    <location>
        <begin position="207"/>
        <end position="226"/>
    </location>
</feature>
<dbReference type="Pfam" id="PF00106">
    <property type="entry name" value="adh_short"/>
    <property type="match status" value="1"/>
</dbReference>
<keyword evidence="4 6" id="KW-0472">Membrane</keyword>
<dbReference type="Gene3D" id="1.20.1720.10">
    <property type="entry name" value="Multidrug resistance protein D"/>
    <property type="match status" value="1"/>
</dbReference>
<evidence type="ECO:0000256" key="2">
    <source>
        <dbReference type="ARBA" id="ARBA00022692"/>
    </source>
</evidence>
<dbReference type="SUPFAM" id="SSF103473">
    <property type="entry name" value="MFS general substrate transporter"/>
    <property type="match status" value="1"/>
</dbReference>
<keyword evidence="3 6" id="KW-1133">Transmembrane helix</keyword>
<dbReference type="EMBL" id="JAQQWI010000006">
    <property type="protein sequence ID" value="KAK8033326.1"/>
    <property type="molecule type" value="Genomic_DNA"/>
</dbReference>
<evidence type="ECO:0000259" key="7">
    <source>
        <dbReference type="PROSITE" id="PS50850"/>
    </source>
</evidence>
<dbReference type="Proteomes" id="UP001396898">
    <property type="component" value="Unassembled WGS sequence"/>
</dbReference>
<feature type="transmembrane region" description="Helical" evidence="6">
    <location>
        <begin position="471"/>
        <end position="493"/>
    </location>
</feature>
<keyword evidence="2 6" id="KW-0812">Transmembrane</keyword>
<feature type="transmembrane region" description="Helical" evidence="6">
    <location>
        <begin position="330"/>
        <end position="352"/>
    </location>
</feature>
<name>A0ABR1SG79_9PEZI</name>
<feature type="transmembrane region" description="Helical" evidence="6">
    <location>
        <begin position="436"/>
        <end position="459"/>
    </location>
</feature>
<dbReference type="PROSITE" id="PS50850">
    <property type="entry name" value="MFS"/>
    <property type="match status" value="1"/>
</dbReference>
<comment type="caution">
    <text evidence="8">The sequence shown here is derived from an EMBL/GenBank/DDBJ whole genome shotgun (WGS) entry which is preliminary data.</text>
</comment>
<comment type="subcellular location">
    <subcellularLocation>
        <location evidence="1">Membrane</location>
        <topology evidence="1">Multi-pass membrane protein</topology>
    </subcellularLocation>
</comment>
<dbReference type="PANTHER" id="PTHR23501:SF67">
    <property type="entry name" value="MFS MULTIDRUG EFFLUX TRANSPORTER (EUROFUNG)"/>
    <property type="match status" value="1"/>
</dbReference>
<sequence length="983" mass="105723">MAGSDSNGRCNPPPWSGHGGTDQPSDDERTALLTADGSYGTHHTNNITLAREHQYHHHLDADESDLLLARTTSASSASALAPELLESTMLRDRQFSDSSARRPLLSPVPEAAKSDHGSAVVEAESVNVGIHRQAADGDVDPVADEEAASSSSSSTMDREFLIDTDPKLFRVIFGGVLLVYFIANFDGTIMASSHPVITSYFRSSNQASWLSTAFLLTSTAIQPVVGRLSDTIGRKPPYLFAMAVFTLATVWCALAGSMTSFILARAVCGLGAGGMLSMGSIVISDMVNIERRGTYQSFINMIYGLAAASGAALGGIMADTLGWRWEFGVQVFPLVGCFALAAWTLPPDLGLYGERETFVEAVKAFDWMGTITLTCSTTFLILGLNLGGNVLPWSHPFIIASLAVFAILFPICLYAESRAQRPIMPLQLLRSSPRANLVFANFVASVLLNAILFNAPLYFQAVLLTTATASGLRLIVPIAAAATCGVSTGFLITRTQRLKWPLVLGACGYVLGTTALASLGRGWPWWAYLLVLIPSAAGQGFQFPGTFMAVLRASDQAEQAVVTSTLMLWRALGNVMGVAGSSLVLQNALLRYLQAYVASDGTAEGDEAKRRIIVKVRESVEAVAKLEDPVVQEQVVRSYEAALRLTFFCCIGLAVINMALLLPVKLPRLGTRETVADLGDIQTILITGGSEGTGLGAACVFASKGANVVIVSRTQAKLDEAVKSIETQAKSPETQRFHAIAADVTEPGYAERVVADATAWNKGSRLRLCEAMKAARYNMDVNYWGSAEMSQAIMRAWLLPEQRGEKQSSTARSSRPAAAAKHIIFTGSVLSTFSLAGHGPYAPSKFAVRALADALVQEVRVYPPEVPIEVHLVLPNSITTAGYERENATKPPVTHALEGADTPQSVREVVGLAIAGLEKGRYFVTTSFVGNLMRWSAMGNSPRDNWFVDTVMGSVLPWIMLYVTWDMRKTISSWAKKNKTVVH</sequence>
<feature type="transmembrane region" description="Helical" evidence="6">
    <location>
        <begin position="298"/>
        <end position="318"/>
    </location>
</feature>
<feature type="transmembrane region" description="Helical" evidence="6">
    <location>
        <begin position="525"/>
        <end position="551"/>
    </location>
</feature>
<evidence type="ECO:0000256" key="6">
    <source>
        <dbReference type="SAM" id="Phobius"/>
    </source>
</evidence>
<feature type="transmembrane region" description="Helical" evidence="6">
    <location>
        <begin position="262"/>
        <end position="286"/>
    </location>
</feature>
<organism evidence="8 9">
    <name type="scientific">Apiospora marii</name>
    <dbReference type="NCBI Taxonomy" id="335849"/>
    <lineage>
        <taxon>Eukaryota</taxon>
        <taxon>Fungi</taxon>
        <taxon>Dikarya</taxon>
        <taxon>Ascomycota</taxon>
        <taxon>Pezizomycotina</taxon>
        <taxon>Sordariomycetes</taxon>
        <taxon>Xylariomycetidae</taxon>
        <taxon>Amphisphaeriales</taxon>
        <taxon>Apiosporaceae</taxon>
        <taxon>Apiospora</taxon>
    </lineage>
</organism>
<dbReference type="InterPro" id="IPR002347">
    <property type="entry name" value="SDR_fam"/>
</dbReference>
<accession>A0ABR1SG79</accession>
<evidence type="ECO:0000256" key="3">
    <source>
        <dbReference type="ARBA" id="ARBA00022989"/>
    </source>
</evidence>
<evidence type="ECO:0000313" key="8">
    <source>
        <dbReference type="EMBL" id="KAK8033326.1"/>
    </source>
</evidence>
<reference evidence="8 9" key="1">
    <citation type="submission" date="2023-01" db="EMBL/GenBank/DDBJ databases">
        <title>Analysis of 21 Apiospora genomes using comparative genomics revels a genus with tremendous synthesis potential of carbohydrate active enzymes and secondary metabolites.</title>
        <authorList>
            <person name="Sorensen T."/>
        </authorList>
    </citation>
    <scope>NUCLEOTIDE SEQUENCE [LARGE SCALE GENOMIC DNA]</scope>
    <source>
        <strain evidence="8 9">CBS 20057</strain>
    </source>
</reference>
<dbReference type="Gene3D" id="3.40.50.720">
    <property type="entry name" value="NAD(P)-binding Rossmann-like Domain"/>
    <property type="match status" value="1"/>
</dbReference>
<gene>
    <name evidence="8" type="ORF">PG991_002724</name>
</gene>
<feature type="transmembrane region" description="Helical" evidence="6">
    <location>
        <begin position="641"/>
        <end position="662"/>
    </location>
</feature>
<dbReference type="InterPro" id="IPR020846">
    <property type="entry name" value="MFS_dom"/>
</dbReference>
<dbReference type="Gene3D" id="1.20.1250.20">
    <property type="entry name" value="MFS general substrate transporter like domains"/>
    <property type="match status" value="1"/>
</dbReference>
<feature type="compositionally biased region" description="Acidic residues" evidence="5">
    <location>
        <begin position="137"/>
        <end position="147"/>
    </location>
</feature>
<feature type="region of interest" description="Disordered" evidence="5">
    <location>
        <begin position="96"/>
        <end position="119"/>
    </location>
</feature>
<evidence type="ECO:0000256" key="5">
    <source>
        <dbReference type="SAM" id="MobiDB-lite"/>
    </source>
</evidence>
<protein>
    <submittedName>
        <fullName evidence="8">Major facilitator superfamily domain-containing protein</fullName>
    </submittedName>
</protein>
<evidence type="ECO:0000256" key="1">
    <source>
        <dbReference type="ARBA" id="ARBA00004141"/>
    </source>
</evidence>
<feature type="transmembrane region" description="Helical" evidence="6">
    <location>
        <begin position="500"/>
        <end position="519"/>
    </location>
</feature>